<dbReference type="Proteomes" id="UP001153292">
    <property type="component" value="Chromosome 11"/>
</dbReference>
<protein>
    <recommendedName>
        <fullName evidence="1">Kazal-like domain-containing protein</fullName>
    </recommendedName>
</protein>
<evidence type="ECO:0000313" key="2">
    <source>
        <dbReference type="EMBL" id="CAH0398213.1"/>
    </source>
</evidence>
<reference evidence="2" key="1">
    <citation type="submission" date="2021-12" db="EMBL/GenBank/DDBJ databases">
        <authorList>
            <person name="King R."/>
        </authorList>
    </citation>
    <scope>NUCLEOTIDE SEQUENCE</scope>
</reference>
<dbReference type="Gene3D" id="3.30.60.30">
    <property type="match status" value="1"/>
</dbReference>
<proteinExistence type="predicted"/>
<dbReference type="InterPro" id="IPR036058">
    <property type="entry name" value="Kazal_dom_sf"/>
</dbReference>
<feature type="domain" description="Kazal-like" evidence="1">
    <location>
        <begin position="252"/>
        <end position="292"/>
    </location>
</feature>
<accession>A0ABN8AUC3</accession>
<keyword evidence="3" id="KW-1185">Reference proteome</keyword>
<sequence>MTCDAENKLKRKFCEYLFCNNSQNRVCGIKVQGNGVKLRIFDSECELLKYGCDAEDEEAYGIINLEYCERSHLLDNLPIPKEEALKVTECVDFDCSYPSDAKRICAMRQEGDGFRVRLFSNKCHLIKYNCVNALNFTQTEFVLCDGVNITEAPYLKTTGSRERKIPNLFIVDANMYNFNNNVNDTIDNFFAATHIFNLPVDELNKHVNETARRMLLNVFGPQVIFKPWTIIPKNITEDRMHEPTLGSCFHRCPKKCPNTYAPVCGQPGVIALEPSLMFKNHCFMDAAQCKMRWEDKSPTAESSSYIEANFLFCLGDTMNTLYRFLPLVRTLQHMGRLKKRGHFRYHLRNMRFLNNMLIRDMTVQGR</sequence>
<name>A0ABN8AUC3_CHISP</name>
<gene>
    <name evidence="2" type="ORF">CHILSU_LOCUS1325</name>
</gene>
<dbReference type="Pfam" id="PF07648">
    <property type="entry name" value="Kazal_2"/>
    <property type="match status" value="2"/>
</dbReference>
<evidence type="ECO:0000313" key="3">
    <source>
        <dbReference type="Proteomes" id="UP001153292"/>
    </source>
</evidence>
<feature type="domain" description="Kazal-like" evidence="1">
    <location>
        <begin position="91"/>
        <end position="146"/>
    </location>
</feature>
<dbReference type="EMBL" id="OU963904">
    <property type="protein sequence ID" value="CAH0398213.1"/>
    <property type="molecule type" value="Genomic_DNA"/>
</dbReference>
<evidence type="ECO:0000259" key="1">
    <source>
        <dbReference type="Pfam" id="PF07648"/>
    </source>
</evidence>
<dbReference type="InterPro" id="IPR002350">
    <property type="entry name" value="Kazal_dom"/>
</dbReference>
<dbReference type="SUPFAM" id="SSF100895">
    <property type="entry name" value="Kazal-type serine protease inhibitors"/>
    <property type="match status" value="1"/>
</dbReference>
<organism evidence="2 3">
    <name type="scientific">Chilo suppressalis</name>
    <name type="common">Asiatic rice borer moth</name>
    <dbReference type="NCBI Taxonomy" id="168631"/>
    <lineage>
        <taxon>Eukaryota</taxon>
        <taxon>Metazoa</taxon>
        <taxon>Ecdysozoa</taxon>
        <taxon>Arthropoda</taxon>
        <taxon>Hexapoda</taxon>
        <taxon>Insecta</taxon>
        <taxon>Pterygota</taxon>
        <taxon>Neoptera</taxon>
        <taxon>Endopterygota</taxon>
        <taxon>Lepidoptera</taxon>
        <taxon>Glossata</taxon>
        <taxon>Ditrysia</taxon>
        <taxon>Pyraloidea</taxon>
        <taxon>Crambidae</taxon>
        <taxon>Crambinae</taxon>
        <taxon>Chilo</taxon>
    </lineage>
</organism>